<gene>
    <name evidence="3" type="ORF">OB960_01760</name>
</gene>
<feature type="compositionally biased region" description="Basic and acidic residues" evidence="1">
    <location>
        <begin position="102"/>
        <end position="129"/>
    </location>
</feature>
<proteinExistence type="predicted"/>
<evidence type="ECO:0000256" key="2">
    <source>
        <dbReference type="SAM" id="Phobius"/>
    </source>
</evidence>
<evidence type="ECO:0000313" key="4">
    <source>
        <dbReference type="Proteomes" id="UP001321018"/>
    </source>
</evidence>
<feature type="compositionally biased region" description="Acidic residues" evidence="1">
    <location>
        <begin position="141"/>
        <end position="150"/>
    </location>
</feature>
<dbReference type="EMBL" id="JAOPKA010000001">
    <property type="protein sequence ID" value="MCU4740126.1"/>
    <property type="molecule type" value="Genomic_DNA"/>
</dbReference>
<organism evidence="3 4">
    <name type="scientific">Natronoglomus mannanivorans</name>
    <dbReference type="NCBI Taxonomy" id="2979990"/>
    <lineage>
        <taxon>Archaea</taxon>
        <taxon>Methanobacteriati</taxon>
        <taxon>Methanobacteriota</taxon>
        <taxon>Stenosarchaea group</taxon>
        <taxon>Halobacteria</taxon>
        <taxon>Halobacteriales</taxon>
        <taxon>Natrialbaceae</taxon>
        <taxon>Natronoglomus</taxon>
    </lineage>
</organism>
<feature type="transmembrane region" description="Helical" evidence="2">
    <location>
        <begin position="43"/>
        <end position="61"/>
    </location>
</feature>
<evidence type="ECO:0000313" key="3">
    <source>
        <dbReference type="EMBL" id="MCU4740126.1"/>
    </source>
</evidence>
<feature type="compositionally biased region" description="Acidic residues" evidence="1">
    <location>
        <begin position="158"/>
        <end position="201"/>
    </location>
</feature>
<feature type="region of interest" description="Disordered" evidence="1">
    <location>
        <begin position="71"/>
        <end position="201"/>
    </location>
</feature>
<feature type="transmembrane region" description="Helical" evidence="2">
    <location>
        <begin position="12"/>
        <end position="37"/>
    </location>
</feature>
<keyword evidence="2" id="KW-0472">Membrane</keyword>
<comment type="caution">
    <text evidence="3">The sequence shown here is derived from an EMBL/GenBank/DDBJ whole genome shotgun (WGS) entry which is preliminary data.</text>
</comment>
<evidence type="ECO:0000256" key="1">
    <source>
        <dbReference type="SAM" id="MobiDB-lite"/>
    </source>
</evidence>
<accession>A0AAP2YVA6</accession>
<keyword evidence="2" id="KW-1133">Transmembrane helix</keyword>
<feature type="compositionally biased region" description="Polar residues" evidence="1">
    <location>
        <begin position="83"/>
        <end position="95"/>
    </location>
</feature>
<name>A0AAP2YVA6_9EURY</name>
<dbReference type="RefSeq" id="WP_338001979.1">
    <property type="nucleotide sequence ID" value="NZ_JAOPKA010000001.1"/>
</dbReference>
<protein>
    <submittedName>
        <fullName evidence="3">Uncharacterized protein</fullName>
    </submittedName>
</protein>
<keyword evidence="2" id="KW-0812">Transmembrane</keyword>
<reference evidence="3" key="1">
    <citation type="submission" date="2022-09" db="EMBL/GenBank/DDBJ databases">
        <title>Enrichment on poylsaccharides allowed isolation of novel metabolic and taxonomic groups of Haloarchaea.</title>
        <authorList>
            <person name="Sorokin D.Y."/>
            <person name="Elcheninov A.G."/>
            <person name="Khizhniak T.V."/>
            <person name="Kolganova T.V."/>
            <person name="Kublanov I.V."/>
        </authorList>
    </citation>
    <scope>NUCLEOTIDE SEQUENCE</scope>
    <source>
        <strain evidence="3">AArc-xg1-1</strain>
    </source>
</reference>
<dbReference type="AlphaFoldDB" id="A0AAP2YVA6"/>
<sequence length="201" mass="20784">MKNTKRWLRGLWAYYLAYTNTAVHAATAAAFAIFGLLVFLDPLFAFLAIASYVVPPIVLYMREGGVPGRRADGLEGTDGIDSVSVSESGANTAPASTGHRRVPGDGQRDSGHGGRAADVDHGTDSGRDDTDFDSGGGGSDGDTDSDSDSDGSDRDSDSDGDTDSDTDDGDTDSDSDTDDGDTDSDSDTDNGDTDSDSDSDS</sequence>
<dbReference type="Proteomes" id="UP001321018">
    <property type="component" value="Unassembled WGS sequence"/>
</dbReference>